<keyword evidence="2" id="KW-0012">Acyltransferase</keyword>
<keyword evidence="1" id="KW-0808">Transferase</keyword>
<evidence type="ECO:0000313" key="6">
    <source>
        <dbReference type="Proteomes" id="UP001500943"/>
    </source>
</evidence>
<proteinExistence type="predicted"/>
<dbReference type="EMBL" id="BAAAKW010000026">
    <property type="protein sequence ID" value="GAA1215173.1"/>
    <property type="molecule type" value="Genomic_DNA"/>
</dbReference>
<dbReference type="Gene3D" id="3.40.630.30">
    <property type="match status" value="1"/>
</dbReference>
<organism evidence="5 6">
    <name type="scientific">Rhodoglobus aureus</name>
    <dbReference type="NCBI Taxonomy" id="191497"/>
    <lineage>
        <taxon>Bacteria</taxon>
        <taxon>Bacillati</taxon>
        <taxon>Actinomycetota</taxon>
        <taxon>Actinomycetes</taxon>
        <taxon>Micrococcales</taxon>
        <taxon>Microbacteriaceae</taxon>
        <taxon>Rhodoglobus</taxon>
    </lineage>
</organism>
<evidence type="ECO:0000256" key="1">
    <source>
        <dbReference type="ARBA" id="ARBA00022679"/>
    </source>
</evidence>
<evidence type="ECO:0000313" key="5">
    <source>
        <dbReference type="EMBL" id="GAA1215173.1"/>
    </source>
</evidence>
<feature type="region of interest" description="Disordered" evidence="3">
    <location>
        <begin position="320"/>
        <end position="350"/>
    </location>
</feature>
<dbReference type="InterPro" id="IPR000182">
    <property type="entry name" value="GNAT_dom"/>
</dbReference>
<dbReference type="Pfam" id="PF00583">
    <property type="entry name" value="Acetyltransf_1"/>
    <property type="match status" value="1"/>
</dbReference>
<dbReference type="PANTHER" id="PTHR43072:SF23">
    <property type="entry name" value="UPF0039 PROTEIN C11D3.02C"/>
    <property type="match status" value="1"/>
</dbReference>
<feature type="domain" description="N-acetyltransferase" evidence="4">
    <location>
        <begin position="21"/>
        <end position="185"/>
    </location>
</feature>
<reference evidence="6" key="1">
    <citation type="journal article" date="2019" name="Int. J. Syst. Evol. Microbiol.">
        <title>The Global Catalogue of Microorganisms (GCM) 10K type strain sequencing project: providing services to taxonomists for standard genome sequencing and annotation.</title>
        <authorList>
            <consortium name="The Broad Institute Genomics Platform"/>
            <consortium name="The Broad Institute Genome Sequencing Center for Infectious Disease"/>
            <person name="Wu L."/>
            <person name="Ma J."/>
        </authorList>
    </citation>
    <scope>NUCLEOTIDE SEQUENCE [LARGE SCALE GENOMIC DNA]</scope>
    <source>
        <strain evidence="6">JCM 12762</strain>
    </source>
</reference>
<comment type="caution">
    <text evidence="5">The sequence shown here is derived from an EMBL/GenBank/DDBJ whole genome shotgun (WGS) entry which is preliminary data.</text>
</comment>
<gene>
    <name evidence="5" type="ORF">GCM10009655_13040</name>
</gene>
<accession>A0ABP4G8C3</accession>
<dbReference type="InterPro" id="IPR016181">
    <property type="entry name" value="Acyl_CoA_acyltransferase"/>
</dbReference>
<keyword evidence="6" id="KW-1185">Reference proteome</keyword>
<dbReference type="SUPFAM" id="SSF55729">
    <property type="entry name" value="Acyl-CoA N-acyltransferases (Nat)"/>
    <property type="match status" value="1"/>
</dbReference>
<sequence>MTEFDIATVEIPRELDPTGKDEFCQAIALSNLSDELAFGTTDTAFDVAEELALWQPSEFERYRMLVATVDGRVVGRGTYETTVGEDADTAWVIVHVHPDFRRNGIGSALLAELETIARRDNKRQVVMYAPSSLNEGPVLAAPTEFGSVSKNNPETQFLLAHGFSFEQVERVSRLALAVPGLLSLVDDAIDRSNRDYALHEWVDLCPERWREDLAVLYTRMSTDEPSAGLEPPEDVWSVDRLLEYQERLTESTLSMVYAAVEHVDTGTVVAYTALAVPREPSRAVNQAGTLVLQEHRGSRIPAYWLPRSVEAGSALACSNGCDTRSGPTTRPREPQLAHAGKTHRNASRGS</sequence>
<dbReference type="CDD" id="cd04301">
    <property type="entry name" value="NAT_SF"/>
    <property type="match status" value="1"/>
</dbReference>
<dbReference type="RefSeq" id="WP_343924282.1">
    <property type="nucleotide sequence ID" value="NZ_BAAAKW010000026.1"/>
</dbReference>
<name>A0ABP4G8C3_9MICO</name>
<dbReference type="Proteomes" id="UP001500943">
    <property type="component" value="Unassembled WGS sequence"/>
</dbReference>
<evidence type="ECO:0000256" key="3">
    <source>
        <dbReference type="SAM" id="MobiDB-lite"/>
    </source>
</evidence>
<feature type="compositionally biased region" description="Basic residues" evidence="3">
    <location>
        <begin position="340"/>
        <end position="350"/>
    </location>
</feature>
<evidence type="ECO:0000256" key="2">
    <source>
        <dbReference type="ARBA" id="ARBA00023315"/>
    </source>
</evidence>
<dbReference type="PROSITE" id="PS51186">
    <property type="entry name" value="GNAT"/>
    <property type="match status" value="1"/>
</dbReference>
<protein>
    <recommendedName>
        <fullName evidence="4">N-acetyltransferase domain-containing protein</fullName>
    </recommendedName>
</protein>
<dbReference type="PANTHER" id="PTHR43072">
    <property type="entry name" value="N-ACETYLTRANSFERASE"/>
    <property type="match status" value="1"/>
</dbReference>
<evidence type="ECO:0000259" key="4">
    <source>
        <dbReference type="PROSITE" id="PS51186"/>
    </source>
</evidence>